<gene>
    <name evidence="2" type="ORF">PHACADRAFT_266315</name>
</gene>
<dbReference type="KEGG" id="pco:PHACADRAFT_266315"/>
<dbReference type="Proteomes" id="UP000008370">
    <property type="component" value="Unassembled WGS sequence"/>
</dbReference>
<feature type="compositionally biased region" description="Basic residues" evidence="1">
    <location>
        <begin position="21"/>
        <end position="45"/>
    </location>
</feature>
<protein>
    <submittedName>
        <fullName evidence="2">Uncharacterized protein</fullName>
    </submittedName>
</protein>
<dbReference type="InParanoid" id="K5VBN3"/>
<dbReference type="RefSeq" id="XP_007402930.1">
    <property type="nucleotide sequence ID" value="XM_007402868.1"/>
</dbReference>
<dbReference type="EMBL" id="JH930973">
    <property type="protein sequence ID" value="EKM48518.1"/>
    <property type="molecule type" value="Genomic_DNA"/>
</dbReference>
<dbReference type="HOGENOM" id="CLU_1670012_0_0_1"/>
<accession>K5VBN3</accession>
<proteinExistence type="predicted"/>
<organism evidence="2 3">
    <name type="scientific">Phanerochaete carnosa (strain HHB-10118-sp)</name>
    <name type="common">White-rot fungus</name>
    <name type="synonym">Peniophora carnosa</name>
    <dbReference type="NCBI Taxonomy" id="650164"/>
    <lineage>
        <taxon>Eukaryota</taxon>
        <taxon>Fungi</taxon>
        <taxon>Dikarya</taxon>
        <taxon>Basidiomycota</taxon>
        <taxon>Agaricomycotina</taxon>
        <taxon>Agaricomycetes</taxon>
        <taxon>Polyporales</taxon>
        <taxon>Phanerochaetaceae</taxon>
        <taxon>Phanerochaete</taxon>
    </lineage>
</organism>
<feature type="region of interest" description="Disordered" evidence="1">
    <location>
        <begin position="1"/>
        <end position="48"/>
    </location>
</feature>
<keyword evidence="3" id="KW-1185">Reference proteome</keyword>
<reference evidence="2 3" key="1">
    <citation type="journal article" date="2012" name="BMC Genomics">
        <title>Comparative genomics of the white-rot fungi, Phanerochaete carnosa and P. chrysosporium, to elucidate the genetic basis of the distinct wood types they colonize.</title>
        <authorList>
            <person name="Suzuki H."/>
            <person name="MacDonald J."/>
            <person name="Syed K."/>
            <person name="Salamov A."/>
            <person name="Hori C."/>
            <person name="Aerts A."/>
            <person name="Henrissat B."/>
            <person name="Wiebenga A."/>
            <person name="vanKuyk P.A."/>
            <person name="Barry K."/>
            <person name="Lindquist E."/>
            <person name="LaButti K."/>
            <person name="Lapidus A."/>
            <person name="Lucas S."/>
            <person name="Coutinho P."/>
            <person name="Gong Y."/>
            <person name="Samejima M."/>
            <person name="Mahadevan R."/>
            <person name="Abou-Zaid M."/>
            <person name="de Vries R.P."/>
            <person name="Igarashi K."/>
            <person name="Yadav J.S."/>
            <person name="Grigoriev I.V."/>
            <person name="Master E.R."/>
        </authorList>
    </citation>
    <scope>NUCLEOTIDE SEQUENCE [LARGE SCALE GENOMIC DNA]</scope>
    <source>
        <strain evidence="2 3">HHB-10118-sp</strain>
    </source>
</reference>
<dbReference type="GeneID" id="18919368"/>
<evidence type="ECO:0000256" key="1">
    <source>
        <dbReference type="SAM" id="MobiDB-lite"/>
    </source>
</evidence>
<evidence type="ECO:0000313" key="3">
    <source>
        <dbReference type="Proteomes" id="UP000008370"/>
    </source>
</evidence>
<name>K5VBN3_PHACS</name>
<evidence type="ECO:0000313" key="2">
    <source>
        <dbReference type="EMBL" id="EKM48518.1"/>
    </source>
</evidence>
<sequence>MKLGDLSAKSTSLPPGSPRVTTRKCVPRPRRRHCRPCRTPKKKDKRASSGELLVVVIAVRERTRTPTPPRSSGEPPRMCSYVPSRGSLASILCCTICSNSVSRGDCCILSRSDHHVLSRAIRALGAHRRICPAYAFALAVSLPCTDAAVGPNEEQFAG</sequence>
<dbReference type="AlphaFoldDB" id="K5VBN3"/>